<proteinExistence type="predicted"/>
<dbReference type="GO" id="GO:0004347">
    <property type="term" value="F:glucose-6-phosphate isomerase activity"/>
    <property type="evidence" value="ECO:0007669"/>
    <property type="project" value="UniProtKB-EC"/>
</dbReference>
<dbReference type="eggNOG" id="COG3861">
    <property type="taxonomic scope" value="Bacteria"/>
</dbReference>
<keyword evidence="2" id="KW-0732">Signal</keyword>
<dbReference type="RefSeq" id="WP_005860997.1">
    <property type="nucleotide sequence ID" value="NZ_AAYA01000010.1"/>
</dbReference>
<dbReference type="AlphaFoldDB" id="A3K6J8"/>
<evidence type="ECO:0000313" key="3">
    <source>
        <dbReference type="EMBL" id="EBA07348.1"/>
    </source>
</evidence>
<gene>
    <name evidence="3" type="primary">pgi</name>
    <name evidence="3" type="ORF">SSE37_06914</name>
</gene>
<feature type="compositionally biased region" description="Basic and acidic residues" evidence="1">
    <location>
        <begin position="25"/>
        <end position="35"/>
    </location>
</feature>
<evidence type="ECO:0000256" key="1">
    <source>
        <dbReference type="SAM" id="MobiDB-lite"/>
    </source>
</evidence>
<dbReference type="OrthoDB" id="6158291at2"/>
<keyword evidence="3" id="KW-0413">Isomerase</keyword>
<evidence type="ECO:0000256" key="2">
    <source>
        <dbReference type="SAM" id="SignalP"/>
    </source>
</evidence>
<keyword evidence="4" id="KW-1185">Reference proteome</keyword>
<dbReference type="EMBL" id="AAYA01000010">
    <property type="protein sequence ID" value="EBA07348.1"/>
    <property type="molecule type" value="Genomic_DNA"/>
</dbReference>
<name>A3K6J8_SAGS3</name>
<organism evidence="3 4">
    <name type="scientific">Sagittula stellata (strain ATCC 700073 / DSM 11524 / E-37)</name>
    <dbReference type="NCBI Taxonomy" id="388399"/>
    <lineage>
        <taxon>Bacteria</taxon>
        <taxon>Pseudomonadati</taxon>
        <taxon>Pseudomonadota</taxon>
        <taxon>Alphaproteobacteria</taxon>
        <taxon>Rhodobacterales</taxon>
        <taxon>Roseobacteraceae</taxon>
        <taxon>Sagittula</taxon>
    </lineage>
</organism>
<dbReference type="InterPro" id="IPR011033">
    <property type="entry name" value="PRC_barrel-like_sf"/>
</dbReference>
<accession>A3K6J8</accession>
<sequence>MKRFLLTTATAALIPAFALAQQASDDTKLLPKDQVEQSDQAMTDDSASDAEDMVDSTSEEATSADGEMTADSTDPMAQDQDATDTADANDTPVSEDPMAGAENASDVAESDTPMAEEEQSAENADTTDPMAAGNDTMETAEGTDSMAGDADLPSDMAMNEDGLGVTGDVAATSIIGNRVYVIEGEWDKTASFNAVAQDWTRVGSVQDIVISADGGIEGIVAEVGGFLGIGDKFVLLQSGEAKLVPLEGGGYDVVTWYSNDQLSEMQAYDTAQMQ</sequence>
<feature type="region of interest" description="Disordered" evidence="1">
    <location>
        <begin position="22"/>
        <end position="159"/>
    </location>
</feature>
<reference evidence="3 4" key="1">
    <citation type="submission" date="2006-06" db="EMBL/GenBank/DDBJ databases">
        <authorList>
            <person name="Moran M.A."/>
            <person name="Ferriera S."/>
            <person name="Johnson J."/>
            <person name="Kravitz S."/>
            <person name="Beeson K."/>
            <person name="Sutton G."/>
            <person name="Rogers Y.-H."/>
            <person name="Friedman R."/>
            <person name="Frazier M."/>
            <person name="Venter J.C."/>
        </authorList>
    </citation>
    <scope>NUCLEOTIDE SEQUENCE [LARGE SCALE GENOMIC DNA]</scope>
    <source>
        <strain evidence="3 4">E-37</strain>
    </source>
</reference>
<dbReference type="Gene3D" id="2.30.30.240">
    <property type="entry name" value="PRC-barrel domain"/>
    <property type="match status" value="1"/>
</dbReference>
<dbReference type="EC" id="5.3.1.9" evidence="3"/>
<feature type="compositionally biased region" description="Acidic residues" evidence="1">
    <location>
        <begin position="46"/>
        <end position="58"/>
    </location>
</feature>
<feature type="compositionally biased region" description="Low complexity" evidence="1">
    <location>
        <begin position="73"/>
        <end position="92"/>
    </location>
</feature>
<dbReference type="Proteomes" id="UP000005713">
    <property type="component" value="Unassembled WGS sequence"/>
</dbReference>
<protein>
    <submittedName>
        <fullName evidence="3">Glucose-6-phosphate isomerase</fullName>
        <ecNumber evidence="3">5.3.1.9</ecNumber>
    </submittedName>
</protein>
<comment type="caution">
    <text evidence="3">The sequence shown here is derived from an EMBL/GenBank/DDBJ whole genome shotgun (WGS) entry which is preliminary data.</text>
</comment>
<feature type="signal peptide" evidence="2">
    <location>
        <begin position="1"/>
        <end position="20"/>
    </location>
</feature>
<evidence type="ECO:0000313" key="4">
    <source>
        <dbReference type="Proteomes" id="UP000005713"/>
    </source>
</evidence>
<feature type="chain" id="PRO_5002654451" evidence="2">
    <location>
        <begin position="21"/>
        <end position="274"/>
    </location>
</feature>
<dbReference type="SUPFAM" id="SSF50346">
    <property type="entry name" value="PRC-barrel domain"/>
    <property type="match status" value="1"/>
</dbReference>